<feature type="transmembrane region" description="Helical" evidence="1">
    <location>
        <begin position="6"/>
        <end position="24"/>
    </location>
</feature>
<keyword evidence="3" id="KW-1185">Reference proteome</keyword>
<name>L9WW92_9EURY</name>
<sequence length="75" mass="8237">MADPLSLFLGVLLVQVPLAVYVHVDAKRRGLENAEWYDTSVLAPMIGLAVFAYYVSRRNSLAGRETNAAAALDRE</sequence>
<accession>L9WW92</accession>
<organism evidence="2 3">
    <name type="scientific">Natronolimnohabitans innermongolicus JCM 12255</name>
    <dbReference type="NCBI Taxonomy" id="1227499"/>
    <lineage>
        <taxon>Archaea</taxon>
        <taxon>Methanobacteriati</taxon>
        <taxon>Methanobacteriota</taxon>
        <taxon>Stenosarchaea group</taxon>
        <taxon>Halobacteria</taxon>
        <taxon>Halobacteriales</taxon>
        <taxon>Natrialbaceae</taxon>
        <taxon>Natronolimnohabitans</taxon>
    </lineage>
</organism>
<protein>
    <submittedName>
        <fullName evidence="2">Uncharacterized protein</fullName>
    </submittedName>
</protein>
<gene>
    <name evidence="2" type="ORF">C493_13798</name>
</gene>
<keyword evidence="1" id="KW-0812">Transmembrane</keyword>
<reference evidence="2 3" key="1">
    <citation type="journal article" date="2014" name="PLoS Genet.">
        <title>Phylogenetically driven sequencing of extremely halophilic archaea reveals strategies for static and dynamic osmo-response.</title>
        <authorList>
            <person name="Becker E.A."/>
            <person name="Seitzer P.M."/>
            <person name="Tritt A."/>
            <person name="Larsen D."/>
            <person name="Krusor M."/>
            <person name="Yao A.I."/>
            <person name="Wu D."/>
            <person name="Madern D."/>
            <person name="Eisen J.A."/>
            <person name="Darling A.E."/>
            <person name="Facciotti M.T."/>
        </authorList>
    </citation>
    <scope>NUCLEOTIDE SEQUENCE [LARGE SCALE GENOMIC DNA]</scope>
    <source>
        <strain evidence="2 3">JCM 12255</strain>
    </source>
</reference>
<dbReference type="Proteomes" id="UP000011602">
    <property type="component" value="Unassembled WGS sequence"/>
</dbReference>
<feature type="transmembrane region" description="Helical" evidence="1">
    <location>
        <begin position="36"/>
        <end position="55"/>
    </location>
</feature>
<comment type="caution">
    <text evidence="2">The sequence shown here is derived from an EMBL/GenBank/DDBJ whole genome shotgun (WGS) entry which is preliminary data.</text>
</comment>
<evidence type="ECO:0000256" key="1">
    <source>
        <dbReference type="SAM" id="Phobius"/>
    </source>
</evidence>
<dbReference type="OrthoDB" id="342897at2157"/>
<dbReference type="AlphaFoldDB" id="L9WW92"/>
<evidence type="ECO:0000313" key="3">
    <source>
        <dbReference type="Proteomes" id="UP000011602"/>
    </source>
</evidence>
<keyword evidence="1" id="KW-0472">Membrane</keyword>
<dbReference type="RefSeq" id="WP_007260029.1">
    <property type="nucleotide sequence ID" value="NZ_AOHZ01000064.1"/>
</dbReference>
<dbReference type="EMBL" id="AOHZ01000064">
    <property type="protein sequence ID" value="ELY53677.1"/>
    <property type="molecule type" value="Genomic_DNA"/>
</dbReference>
<dbReference type="STRING" id="1227499.C493_13798"/>
<evidence type="ECO:0000313" key="2">
    <source>
        <dbReference type="EMBL" id="ELY53677.1"/>
    </source>
</evidence>
<proteinExistence type="predicted"/>
<keyword evidence="1" id="KW-1133">Transmembrane helix</keyword>